<feature type="domain" description="Formamidopyrimidine-DNA glycosylase catalytic" evidence="17">
    <location>
        <begin position="2"/>
        <end position="113"/>
    </location>
</feature>
<dbReference type="OrthoDB" id="9800855at2"/>
<reference evidence="19" key="1">
    <citation type="submission" date="2016-10" db="EMBL/GenBank/DDBJ databases">
        <authorList>
            <person name="Varghese N."/>
            <person name="Submissions S."/>
        </authorList>
    </citation>
    <scope>NUCLEOTIDE SEQUENCE [LARGE SCALE GENOMIC DNA]</scope>
    <source>
        <strain evidence="19">DSM 8987</strain>
    </source>
</reference>
<dbReference type="Gene3D" id="3.20.190.10">
    <property type="entry name" value="MutM-like, N-terminal"/>
    <property type="match status" value="1"/>
</dbReference>
<dbReference type="GO" id="GO:0006284">
    <property type="term" value="P:base-excision repair"/>
    <property type="evidence" value="ECO:0007669"/>
    <property type="project" value="InterPro"/>
</dbReference>
<comment type="caution">
    <text evidence="15">Lacks conserved residue(s) required for the propagation of feature annotation.</text>
</comment>
<accession>A0A1G7EC01</accession>
<evidence type="ECO:0000256" key="15">
    <source>
        <dbReference type="HAMAP-Rule" id="MF_00103"/>
    </source>
</evidence>
<dbReference type="InterPro" id="IPR015886">
    <property type="entry name" value="H2TH_FPG"/>
</dbReference>
<dbReference type="EMBL" id="FNAQ01000019">
    <property type="protein sequence ID" value="SDE60976.1"/>
    <property type="molecule type" value="Genomic_DNA"/>
</dbReference>
<keyword evidence="4 15" id="KW-0479">Metal-binding</keyword>
<dbReference type="GO" id="GO:0003684">
    <property type="term" value="F:damaged DNA binding"/>
    <property type="evidence" value="ECO:0007669"/>
    <property type="project" value="InterPro"/>
</dbReference>
<evidence type="ECO:0000313" key="18">
    <source>
        <dbReference type="EMBL" id="SDE60976.1"/>
    </source>
</evidence>
<feature type="active site" description="Proton donor" evidence="15">
    <location>
        <position position="3"/>
    </location>
</feature>
<dbReference type="EC" id="3.2.2.23" evidence="15"/>
<dbReference type="Proteomes" id="UP000243205">
    <property type="component" value="Unassembled WGS sequence"/>
</dbReference>
<dbReference type="Pfam" id="PF06827">
    <property type="entry name" value="zf-FPG_IleRS"/>
    <property type="match status" value="1"/>
</dbReference>
<dbReference type="PANTHER" id="PTHR22993">
    <property type="entry name" value="FORMAMIDOPYRIMIDINE-DNA GLYCOSYLASE"/>
    <property type="match status" value="1"/>
</dbReference>
<organism evidence="18 19">
    <name type="scientific">Desulfuromonas thiophila</name>
    <dbReference type="NCBI Taxonomy" id="57664"/>
    <lineage>
        <taxon>Bacteria</taxon>
        <taxon>Pseudomonadati</taxon>
        <taxon>Thermodesulfobacteriota</taxon>
        <taxon>Desulfuromonadia</taxon>
        <taxon>Desulfuromonadales</taxon>
        <taxon>Desulfuromonadaceae</taxon>
        <taxon>Desulfuromonas</taxon>
    </lineage>
</organism>
<dbReference type="STRING" id="57664.SAMN05661003_11917"/>
<evidence type="ECO:0000259" key="16">
    <source>
        <dbReference type="PROSITE" id="PS51066"/>
    </source>
</evidence>
<dbReference type="GO" id="GO:0034039">
    <property type="term" value="F:8-oxo-7,8-dihydroguanine DNA N-glycosylase activity"/>
    <property type="evidence" value="ECO:0007669"/>
    <property type="project" value="TreeGrafter"/>
</dbReference>
<dbReference type="PROSITE" id="PS51068">
    <property type="entry name" value="FPG_CAT"/>
    <property type="match status" value="1"/>
</dbReference>
<comment type="function">
    <text evidence="15">Involved in base excision repair of DNA damaged by oxidation or by mutagenic agents. Acts as DNA glycosylase that recognizes and removes damaged bases. Has a preference for oxidized purines, such as 7,8-dihydro-8-oxoguanine (8-oxoG). Has AP (apurinic/apyrimidinic) lyase activity and introduces nicks in the DNA strand. Cleaves the DNA backbone by beta-delta elimination to generate a single-strand break at the site of the removed base with both 3'- and 5'-phosphates.</text>
</comment>
<dbReference type="SUPFAM" id="SSF46946">
    <property type="entry name" value="S13-like H2TH domain"/>
    <property type="match status" value="1"/>
</dbReference>
<evidence type="ECO:0000256" key="8">
    <source>
        <dbReference type="ARBA" id="ARBA00022833"/>
    </source>
</evidence>
<keyword evidence="7 15" id="KW-0378">Hydrolase</keyword>
<keyword evidence="6 15" id="KW-0863">Zinc-finger</keyword>
<dbReference type="SMART" id="SM00898">
    <property type="entry name" value="Fapy_DNA_glyco"/>
    <property type="match status" value="1"/>
</dbReference>
<protein>
    <recommendedName>
        <fullName evidence="15">Formamidopyrimidine-DNA glycosylase</fullName>
        <shortName evidence="15">Fapy-DNA glycosylase</shortName>
        <ecNumber evidence="15">3.2.2.23</ecNumber>
    </recommendedName>
    <alternativeName>
        <fullName evidence="15">DNA-(apurinic or apyrimidinic site) lyase MutM</fullName>
        <shortName evidence="15">AP lyase MutM</shortName>
        <ecNumber evidence="15">4.2.99.18</ecNumber>
    </alternativeName>
</protein>
<dbReference type="HAMAP" id="MF_00103">
    <property type="entry name" value="Fapy_DNA_glycosyl"/>
    <property type="match status" value="1"/>
</dbReference>
<keyword evidence="12 15" id="KW-0511">Multifunctional enzyme</keyword>
<evidence type="ECO:0000256" key="12">
    <source>
        <dbReference type="ARBA" id="ARBA00023268"/>
    </source>
</evidence>
<dbReference type="FunFam" id="1.10.8.50:FF:000003">
    <property type="entry name" value="Formamidopyrimidine-DNA glycosylase"/>
    <property type="match status" value="1"/>
</dbReference>
<evidence type="ECO:0000313" key="19">
    <source>
        <dbReference type="Proteomes" id="UP000243205"/>
    </source>
</evidence>
<dbReference type="SUPFAM" id="SSF57716">
    <property type="entry name" value="Glucocorticoid receptor-like (DNA-binding domain)"/>
    <property type="match status" value="1"/>
</dbReference>
<feature type="active site" description="Proton donor; for beta-elimination activity" evidence="15">
    <location>
        <position position="58"/>
    </location>
</feature>
<keyword evidence="19" id="KW-1185">Reference proteome</keyword>
<evidence type="ECO:0000256" key="4">
    <source>
        <dbReference type="ARBA" id="ARBA00022723"/>
    </source>
</evidence>
<evidence type="ECO:0000256" key="5">
    <source>
        <dbReference type="ARBA" id="ARBA00022763"/>
    </source>
</evidence>
<dbReference type="NCBIfam" id="NF002211">
    <property type="entry name" value="PRK01103.1"/>
    <property type="match status" value="1"/>
</dbReference>
<gene>
    <name evidence="15" type="primary">mutM</name>
    <name evidence="15" type="synonym">fpg</name>
    <name evidence="18" type="ORF">SAMN05661003_11917</name>
</gene>
<dbReference type="Pfam" id="PF01149">
    <property type="entry name" value="Fapy_DNA_glyco"/>
    <property type="match status" value="1"/>
</dbReference>
<dbReference type="SUPFAM" id="SSF81624">
    <property type="entry name" value="N-terminal domain of MutM-like DNA repair proteins"/>
    <property type="match status" value="1"/>
</dbReference>
<sequence>MPELPEVETVRAGLEPHLLHRRLVACQVYQPRLRYPVPADLAVRLYQQTIHQLSRRGKYLLLHCASGTLLIHLGMSGSLRLLRKLEPAGRHDQVDLLLDDGTCLRFHDPRRFGLLLWQPAGQGEHPLLVGLGPEPLSSAFTTEVLARACNTSRQAIKVRLMDSRVVVGVGNIYANEALFVAGIDPRRPAASLTRAELRQLVRAVKQVLRLAIAAGGTTLRDFVDGSGQPGYFSQQLRVYGREDEPCRRCQRPIVQCRLAQRSTYFCPHCQPPLASP</sequence>
<comment type="cofactor">
    <cofactor evidence="15">
        <name>Zn(2+)</name>
        <dbReference type="ChEBI" id="CHEBI:29105"/>
    </cofactor>
    <text evidence="15">Binds 1 zinc ion per subunit.</text>
</comment>
<dbReference type="PROSITE" id="PS51066">
    <property type="entry name" value="ZF_FPG_2"/>
    <property type="match status" value="1"/>
</dbReference>
<evidence type="ECO:0000256" key="7">
    <source>
        <dbReference type="ARBA" id="ARBA00022801"/>
    </source>
</evidence>
<evidence type="ECO:0000256" key="11">
    <source>
        <dbReference type="ARBA" id="ARBA00023239"/>
    </source>
</evidence>
<dbReference type="GO" id="GO:0140078">
    <property type="term" value="F:class I DNA-(apurinic or apyrimidinic site) endonuclease activity"/>
    <property type="evidence" value="ECO:0007669"/>
    <property type="project" value="UniProtKB-EC"/>
</dbReference>
<keyword evidence="9 15" id="KW-0238">DNA-binding</keyword>
<dbReference type="InterPro" id="IPR010663">
    <property type="entry name" value="Znf_FPG/IleRS"/>
</dbReference>
<comment type="similarity">
    <text evidence="2 15">Belongs to the FPG family.</text>
</comment>
<comment type="catalytic activity">
    <reaction evidence="14 15">
        <text>2'-deoxyribonucleotide-(2'-deoxyribose 5'-phosphate)-2'-deoxyribonucleotide-DNA = a 3'-end 2'-deoxyribonucleotide-(2,3-dehydro-2,3-deoxyribose 5'-phosphate)-DNA + a 5'-end 5'-phospho-2'-deoxyribonucleoside-DNA + H(+)</text>
        <dbReference type="Rhea" id="RHEA:66592"/>
        <dbReference type="Rhea" id="RHEA-COMP:13180"/>
        <dbReference type="Rhea" id="RHEA-COMP:16897"/>
        <dbReference type="Rhea" id="RHEA-COMP:17067"/>
        <dbReference type="ChEBI" id="CHEBI:15378"/>
        <dbReference type="ChEBI" id="CHEBI:136412"/>
        <dbReference type="ChEBI" id="CHEBI:157695"/>
        <dbReference type="ChEBI" id="CHEBI:167181"/>
        <dbReference type="EC" id="4.2.99.18"/>
    </reaction>
</comment>
<dbReference type="EC" id="4.2.99.18" evidence="15"/>
<dbReference type="InterPro" id="IPR010979">
    <property type="entry name" value="Ribosomal_uS13-like_H2TH"/>
</dbReference>
<keyword evidence="5 15" id="KW-0227">DNA damage</keyword>
<keyword evidence="11 15" id="KW-0456">Lyase</keyword>
<proteinExistence type="inferred from homology"/>
<evidence type="ECO:0000256" key="2">
    <source>
        <dbReference type="ARBA" id="ARBA00009409"/>
    </source>
</evidence>
<evidence type="ECO:0000256" key="1">
    <source>
        <dbReference type="ARBA" id="ARBA00001668"/>
    </source>
</evidence>
<evidence type="ECO:0000256" key="13">
    <source>
        <dbReference type="ARBA" id="ARBA00023295"/>
    </source>
</evidence>
<dbReference type="RefSeq" id="WP_092080196.1">
    <property type="nucleotide sequence ID" value="NZ_FNAQ01000019.1"/>
</dbReference>
<dbReference type="Pfam" id="PF06831">
    <property type="entry name" value="H2TH"/>
    <property type="match status" value="1"/>
</dbReference>
<dbReference type="PANTHER" id="PTHR22993:SF9">
    <property type="entry name" value="FORMAMIDOPYRIMIDINE-DNA GLYCOSYLASE"/>
    <property type="match status" value="1"/>
</dbReference>
<feature type="active site" description="Proton donor; for delta-elimination activity" evidence="15">
    <location>
        <position position="261"/>
    </location>
</feature>
<dbReference type="InterPro" id="IPR035937">
    <property type="entry name" value="FPG_N"/>
</dbReference>
<comment type="subunit">
    <text evidence="3 15">Monomer.</text>
</comment>
<dbReference type="Gene3D" id="1.10.8.50">
    <property type="match status" value="1"/>
</dbReference>
<feature type="binding site" evidence="15">
    <location>
        <position position="91"/>
    </location>
    <ligand>
        <name>DNA</name>
        <dbReference type="ChEBI" id="CHEBI:16991"/>
    </ligand>
</feature>
<keyword evidence="10 15" id="KW-0234">DNA repair</keyword>
<evidence type="ECO:0000256" key="10">
    <source>
        <dbReference type="ARBA" id="ARBA00023204"/>
    </source>
</evidence>
<feature type="active site" description="Schiff-base intermediate with DNA" evidence="15">
    <location>
        <position position="2"/>
    </location>
</feature>
<feature type="binding site" evidence="15">
    <location>
        <position position="110"/>
    </location>
    <ligand>
        <name>DNA</name>
        <dbReference type="ChEBI" id="CHEBI:16991"/>
    </ligand>
</feature>
<evidence type="ECO:0000256" key="9">
    <source>
        <dbReference type="ARBA" id="ARBA00023125"/>
    </source>
</evidence>
<dbReference type="InterPro" id="IPR012319">
    <property type="entry name" value="FPG_cat"/>
</dbReference>
<feature type="domain" description="FPG-type" evidence="16">
    <location>
        <begin position="237"/>
        <end position="271"/>
    </location>
</feature>
<dbReference type="SMART" id="SM01232">
    <property type="entry name" value="H2TH"/>
    <property type="match status" value="1"/>
</dbReference>
<dbReference type="InterPro" id="IPR000214">
    <property type="entry name" value="Znf_DNA_glyclase/AP_lyase"/>
</dbReference>
<keyword evidence="8 15" id="KW-0862">Zinc</keyword>
<evidence type="ECO:0000259" key="17">
    <source>
        <dbReference type="PROSITE" id="PS51068"/>
    </source>
</evidence>
<evidence type="ECO:0000256" key="14">
    <source>
        <dbReference type="ARBA" id="ARBA00044632"/>
    </source>
</evidence>
<dbReference type="AlphaFoldDB" id="A0A1G7EC01"/>
<comment type="catalytic activity">
    <reaction evidence="1 15">
        <text>Hydrolysis of DNA containing ring-opened 7-methylguanine residues, releasing 2,6-diamino-4-hydroxy-5-(N-methyl)formamidopyrimidine.</text>
        <dbReference type="EC" id="3.2.2.23"/>
    </reaction>
</comment>
<dbReference type="FunFam" id="3.20.190.10:FF:000001">
    <property type="entry name" value="Formamidopyrimidine-DNA glycosylase"/>
    <property type="match status" value="1"/>
</dbReference>
<keyword evidence="13 15" id="KW-0326">Glycosidase</keyword>
<name>A0A1G7EC01_9BACT</name>
<dbReference type="InterPro" id="IPR020629">
    <property type="entry name" value="FPG_Glyclase"/>
</dbReference>
<evidence type="ECO:0000256" key="3">
    <source>
        <dbReference type="ARBA" id="ARBA00011245"/>
    </source>
</evidence>
<evidence type="ECO:0000256" key="6">
    <source>
        <dbReference type="ARBA" id="ARBA00022771"/>
    </source>
</evidence>
<dbReference type="NCBIfam" id="TIGR00577">
    <property type="entry name" value="fpg"/>
    <property type="match status" value="1"/>
</dbReference>
<dbReference type="CDD" id="cd08966">
    <property type="entry name" value="EcFpg-like_N"/>
    <property type="match status" value="1"/>
</dbReference>
<dbReference type="GO" id="GO:0008270">
    <property type="term" value="F:zinc ion binding"/>
    <property type="evidence" value="ECO:0007669"/>
    <property type="project" value="UniProtKB-UniRule"/>
</dbReference>